<dbReference type="EMBL" id="CAEZXA010000193">
    <property type="protein sequence ID" value="CAB4687544.1"/>
    <property type="molecule type" value="Genomic_DNA"/>
</dbReference>
<gene>
    <name evidence="2" type="ORF">UFOPK2334_01540</name>
</gene>
<keyword evidence="1" id="KW-1133">Transmembrane helix</keyword>
<dbReference type="PANTHER" id="PTHR32251">
    <property type="entry name" value="3-OXO-5-ALPHA-STEROID 4-DEHYDROGENASE"/>
    <property type="match status" value="1"/>
</dbReference>
<keyword evidence="1" id="KW-0812">Transmembrane</keyword>
<keyword evidence="1" id="KW-0472">Membrane</keyword>
<dbReference type="Pfam" id="PF06966">
    <property type="entry name" value="DUF1295"/>
    <property type="match status" value="1"/>
</dbReference>
<name>A0A6J6NRV4_9ZZZZ</name>
<feature type="transmembrane region" description="Helical" evidence="1">
    <location>
        <begin position="183"/>
        <end position="201"/>
    </location>
</feature>
<feature type="transmembrane region" description="Helical" evidence="1">
    <location>
        <begin position="31"/>
        <end position="48"/>
    </location>
</feature>
<dbReference type="AlphaFoldDB" id="A0A6J6NRV4"/>
<dbReference type="GO" id="GO:0016020">
    <property type="term" value="C:membrane"/>
    <property type="evidence" value="ECO:0007669"/>
    <property type="project" value="TreeGrafter"/>
</dbReference>
<evidence type="ECO:0000313" key="2">
    <source>
        <dbReference type="EMBL" id="CAB4687544.1"/>
    </source>
</evidence>
<sequence length="258" mass="28009">MGSAMIISAVTILIIMVTTWLISLVIRNASIVDIVWGLGFAVTSWVLALTVDGDSTRQTLLALMVGIWGVRLGTYLAKRNLGHGEDWRYKAMRKKKGASFGIISLVTVFGLQGALMWIVSLPVMFGNADSSPGIGPIAVIGIMVWLVGFAFEAIGDLQLARFKRDSSNAGKVMQTGLWSLTRHPNYFGNALLWWGIGIVGAETGSGVIGFIGPVVMTFFLLKVSGVPMLERSLNKRREGYAEYAARTSVFIPRLPKKA</sequence>
<evidence type="ECO:0000256" key="1">
    <source>
        <dbReference type="SAM" id="Phobius"/>
    </source>
</evidence>
<accession>A0A6J6NRV4</accession>
<feature type="transmembrane region" description="Helical" evidence="1">
    <location>
        <begin position="98"/>
        <end position="121"/>
    </location>
</feature>
<dbReference type="PROSITE" id="PS50244">
    <property type="entry name" value="S5A_REDUCTASE"/>
    <property type="match status" value="1"/>
</dbReference>
<dbReference type="Gene3D" id="1.20.120.1630">
    <property type="match status" value="1"/>
</dbReference>
<reference evidence="2" key="1">
    <citation type="submission" date="2020-05" db="EMBL/GenBank/DDBJ databases">
        <authorList>
            <person name="Chiriac C."/>
            <person name="Salcher M."/>
            <person name="Ghai R."/>
            <person name="Kavagutti S V."/>
        </authorList>
    </citation>
    <scope>NUCLEOTIDE SEQUENCE</scope>
</reference>
<feature type="transmembrane region" description="Helical" evidence="1">
    <location>
        <begin position="133"/>
        <end position="154"/>
    </location>
</feature>
<feature type="transmembrane region" description="Helical" evidence="1">
    <location>
        <begin position="6"/>
        <end position="26"/>
    </location>
</feature>
<dbReference type="PANTHER" id="PTHR32251:SF17">
    <property type="entry name" value="STEROID 5-ALPHA REDUCTASE C-TERMINAL DOMAIN-CONTAINING PROTEIN"/>
    <property type="match status" value="1"/>
</dbReference>
<proteinExistence type="predicted"/>
<organism evidence="2">
    <name type="scientific">freshwater metagenome</name>
    <dbReference type="NCBI Taxonomy" id="449393"/>
    <lineage>
        <taxon>unclassified sequences</taxon>
        <taxon>metagenomes</taxon>
        <taxon>ecological metagenomes</taxon>
    </lineage>
</organism>
<dbReference type="InterPro" id="IPR010721">
    <property type="entry name" value="UstE-like"/>
</dbReference>
<protein>
    <submittedName>
        <fullName evidence="2">Unannotated protein</fullName>
    </submittedName>
</protein>
<feature type="transmembrane region" description="Helical" evidence="1">
    <location>
        <begin position="60"/>
        <end position="77"/>
    </location>
</feature>